<evidence type="ECO:0000256" key="2">
    <source>
        <dbReference type="ARBA" id="ARBA00023015"/>
    </source>
</evidence>
<organism evidence="8 9">
    <name type="scientific">Trichogramma kaykai</name>
    <dbReference type="NCBI Taxonomy" id="54128"/>
    <lineage>
        <taxon>Eukaryota</taxon>
        <taxon>Metazoa</taxon>
        <taxon>Ecdysozoa</taxon>
        <taxon>Arthropoda</taxon>
        <taxon>Hexapoda</taxon>
        <taxon>Insecta</taxon>
        <taxon>Pterygota</taxon>
        <taxon>Neoptera</taxon>
        <taxon>Endopterygota</taxon>
        <taxon>Hymenoptera</taxon>
        <taxon>Apocrita</taxon>
        <taxon>Proctotrupomorpha</taxon>
        <taxon>Chalcidoidea</taxon>
        <taxon>Trichogrammatidae</taxon>
        <taxon>Trichogramma</taxon>
    </lineage>
</organism>
<proteinExistence type="predicted"/>
<evidence type="ECO:0000259" key="7">
    <source>
        <dbReference type="PROSITE" id="PS50888"/>
    </source>
</evidence>
<name>A0ABD2X0M5_9HYME</name>
<dbReference type="PANTHER" id="PTHR20937:SF3">
    <property type="entry name" value="IP14615P"/>
    <property type="match status" value="1"/>
</dbReference>
<keyword evidence="9" id="KW-1185">Reference proteome</keyword>
<reference evidence="8 9" key="1">
    <citation type="journal article" date="2024" name="bioRxiv">
        <title>A reference genome for Trichogramma kaykai: A tiny desert-dwelling parasitoid wasp with competing sex-ratio distorters.</title>
        <authorList>
            <person name="Culotta J."/>
            <person name="Lindsey A.R."/>
        </authorList>
    </citation>
    <scope>NUCLEOTIDE SEQUENCE [LARGE SCALE GENOMIC DNA]</scope>
    <source>
        <strain evidence="8 9">KSX58</strain>
    </source>
</reference>
<dbReference type="InterPro" id="IPR040259">
    <property type="entry name" value="Mesogenin/MesP"/>
</dbReference>
<feature type="compositionally biased region" description="Basic residues" evidence="6">
    <location>
        <begin position="79"/>
        <end position="95"/>
    </location>
</feature>
<dbReference type="Pfam" id="PF00010">
    <property type="entry name" value="HLH"/>
    <property type="match status" value="1"/>
</dbReference>
<dbReference type="InterPro" id="IPR011598">
    <property type="entry name" value="bHLH_dom"/>
</dbReference>
<gene>
    <name evidence="8" type="ORF">TKK_007877</name>
</gene>
<dbReference type="AlphaFoldDB" id="A0ABD2X0M5"/>
<comment type="caution">
    <text evidence="8">The sequence shown here is derived from an EMBL/GenBank/DDBJ whole genome shotgun (WGS) entry which is preliminary data.</text>
</comment>
<dbReference type="PROSITE" id="PS50888">
    <property type="entry name" value="BHLH"/>
    <property type="match status" value="1"/>
</dbReference>
<dbReference type="EMBL" id="JBJJXI010000059">
    <property type="protein sequence ID" value="KAL3398755.1"/>
    <property type="molecule type" value="Genomic_DNA"/>
</dbReference>
<evidence type="ECO:0000313" key="8">
    <source>
        <dbReference type="EMBL" id="KAL3398755.1"/>
    </source>
</evidence>
<keyword evidence="4" id="KW-0804">Transcription</keyword>
<accession>A0ABD2X0M5</accession>
<keyword evidence="5" id="KW-0539">Nucleus</keyword>
<evidence type="ECO:0000256" key="4">
    <source>
        <dbReference type="ARBA" id="ARBA00023163"/>
    </source>
</evidence>
<dbReference type="Gene3D" id="4.10.280.10">
    <property type="entry name" value="Helix-loop-helix DNA-binding domain"/>
    <property type="match status" value="1"/>
</dbReference>
<feature type="compositionally biased region" description="Low complexity" evidence="6">
    <location>
        <begin position="98"/>
        <end position="109"/>
    </location>
</feature>
<evidence type="ECO:0000256" key="6">
    <source>
        <dbReference type="SAM" id="MobiDB-lite"/>
    </source>
</evidence>
<dbReference type="FunFam" id="4.10.280.10:FF:000090">
    <property type="entry name" value="Salivary gland-expressed bHLH"/>
    <property type="match status" value="1"/>
</dbReference>
<dbReference type="Proteomes" id="UP001627154">
    <property type="component" value="Unassembled WGS sequence"/>
</dbReference>
<evidence type="ECO:0000256" key="5">
    <source>
        <dbReference type="ARBA" id="ARBA00023242"/>
    </source>
</evidence>
<protein>
    <recommendedName>
        <fullName evidence="7">BHLH domain-containing protein</fullName>
    </recommendedName>
</protein>
<keyword evidence="2" id="KW-0805">Transcription regulation</keyword>
<keyword evidence="3" id="KW-0238">DNA-binding</keyword>
<dbReference type="InterPro" id="IPR036638">
    <property type="entry name" value="HLH_DNA-bd_sf"/>
</dbReference>
<evidence type="ECO:0000313" key="9">
    <source>
        <dbReference type="Proteomes" id="UP001627154"/>
    </source>
</evidence>
<evidence type="ECO:0000256" key="3">
    <source>
        <dbReference type="ARBA" id="ARBA00023125"/>
    </source>
</evidence>
<evidence type="ECO:0000256" key="1">
    <source>
        <dbReference type="ARBA" id="ARBA00022473"/>
    </source>
</evidence>
<dbReference type="CDD" id="cd11390">
    <property type="entry name" value="bHLH_TS"/>
    <property type="match status" value="1"/>
</dbReference>
<feature type="region of interest" description="Disordered" evidence="6">
    <location>
        <begin position="72"/>
        <end position="112"/>
    </location>
</feature>
<dbReference type="GO" id="GO:0003677">
    <property type="term" value="F:DNA binding"/>
    <property type="evidence" value="ECO:0007669"/>
    <property type="project" value="UniProtKB-KW"/>
</dbReference>
<keyword evidence="1" id="KW-0217">Developmental protein</keyword>
<dbReference type="SUPFAM" id="SSF47459">
    <property type="entry name" value="HLH, helix-loop-helix DNA-binding domain"/>
    <property type="match status" value="1"/>
</dbReference>
<dbReference type="SMART" id="SM00353">
    <property type="entry name" value="HLH"/>
    <property type="match status" value="1"/>
</dbReference>
<dbReference type="PANTHER" id="PTHR20937">
    <property type="entry name" value="IP14615P"/>
    <property type="match status" value="1"/>
</dbReference>
<feature type="domain" description="BHLH" evidence="7">
    <location>
        <begin position="8"/>
        <end position="61"/>
    </location>
</feature>
<sequence>MPTFFYTYYKKSACDRERTRMRDMNRAFEKLREKLPTNKPGGKKLSKIESLRHAIDYIKSLEKVLGIESTSCDYPAPDHHHHHHHHPPPHHRHHQLHPEQQQQHQPQHLHQSEIHHAPVAAATATTAVDGTSPAAGYFNNANNPASHGLGVHQCWGESYICYYTPPPAMNFPAAPAAAAAAVGTAVVEQQQQFHAASAYAPNGNSPTANVVDANGKTQLSSLVGVYQRLENM</sequence>